<gene>
    <name evidence="7" type="ORF">DHW31_04285</name>
</gene>
<dbReference type="EMBL" id="DPVG01000157">
    <property type="protein sequence ID" value="HCK23993.1"/>
    <property type="molecule type" value="Genomic_DNA"/>
</dbReference>
<evidence type="ECO:0000259" key="6">
    <source>
        <dbReference type="Pfam" id="PF18962"/>
    </source>
</evidence>
<feature type="domain" description="Peptidase S8/S53" evidence="5">
    <location>
        <begin position="243"/>
        <end position="512"/>
    </location>
</feature>
<dbReference type="PANTHER" id="PTHR42884">
    <property type="entry name" value="PROPROTEIN CONVERTASE SUBTILISIN/KEXIN-RELATED"/>
    <property type="match status" value="1"/>
</dbReference>
<evidence type="ECO:0000256" key="2">
    <source>
        <dbReference type="ARBA" id="ARBA00022801"/>
    </source>
</evidence>
<dbReference type="InterPro" id="IPR023828">
    <property type="entry name" value="Peptidase_S8_Ser-AS"/>
</dbReference>
<comment type="caution">
    <text evidence="4">Lacks conserved residue(s) required for the propagation of feature annotation.</text>
</comment>
<dbReference type="AlphaFoldDB" id="A0A3D2SCL5"/>
<evidence type="ECO:0000259" key="5">
    <source>
        <dbReference type="Pfam" id="PF00082"/>
    </source>
</evidence>
<dbReference type="Pfam" id="PF18962">
    <property type="entry name" value="Por_Secre_tail"/>
    <property type="match status" value="1"/>
</dbReference>
<dbReference type="InterPro" id="IPR000209">
    <property type="entry name" value="Peptidase_S8/S53_dom"/>
</dbReference>
<comment type="similarity">
    <text evidence="4">Belongs to the peptidase S8 family.</text>
</comment>
<protein>
    <recommendedName>
        <fullName evidence="9">Peptidase S8</fullName>
    </recommendedName>
</protein>
<accession>A0A3D2SCL5</accession>
<dbReference type="PRINTS" id="PR00723">
    <property type="entry name" value="SUBTILISIN"/>
</dbReference>
<organism evidence="7 8">
    <name type="scientific">Bacteroides graminisolvens</name>
    <dbReference type="NCBI Taxonomy" id="477666"/>
    <lineage>
        <taxon>Bacteria</taxon>
        <taxon>Pseudomonadati</taxon>
        <taxon>Bacteroidota</taxon>
        <taxon>Bacteroidia</taxon>
        <taxon>Bacteroidales</taxon>
        <taxon>Bacteroidaceae</taxon>
        <taxon>Bacteroides</taxon>
    </lineage>
</organism>
<dbReference type="Proteomes" id="UP000263098">
    <property type="component" value="Unassembled WGS sequence"/>
</dbReference>
<dbReference type="Gene3D" id="3.40.50.200">
    <property type="entry name" value="Peptidase S8/S53 domain"/>
    <property type="match status" value="1"/>
</dbReference>
<dbReference type="InterPro" id="IPR036852">
    <property type="entry name" value="Peptidase_S8/S53_dom_sf"/>
</dbReference>
<name>A0A3D2SCL5_9BACE</name>
<evidence type="ECO:0000256" key="4">
    <source>
        <dbReference type="PROSITE-ProRule" id="PRU01240"/>
    </source>
</evidence>
<dbReference type="GO" id="GO:0004252">
    <property type="term" value="F:serine-type endopeptidase activity"/>
    <property type="evidence" value="ECO:0007669"/>
    <property type="project" value="InterPro"/>
</dbReference>
<evidence type="ECO:0000313" key="8">
    <source>
        <dbReference type="Proteomes" id="UP000263098"/>
    </source>
</evidence>
<sequence>MKKIVKYCLLLFFTATFINCYCQNEVFYYSGGKKHYLKTDSSSLMIQFKDYEECSAMVSSVKKGLNLSDEEIDYLENEGKYIMIKGSKVKNYSIDQICAMSGITRDIVDFISYGRVNKDGDKFVITNTVRCLLKAGVKISEIQSYVDKYNSYIFEQDEWGVLSIKCESEESTCNLANSLYESSFVKFSVPNMYLPIKPTSDPYYPYQFHLHNVSQPMLTHYNPIVYDLDIDAPEAWLITKGSSGIKVAVIGDGVEDHEDLNDVNGNSRVLDGFTYNCLFNCKGRPKQDDFGHEQACAGIIAASHNDLGVKGIAPNIKIVPIVIYKKKVNGNYGAPASAIARGINKSWDNLGSDVINISYSIESHDDVTEAINNAINYGRGGKGCVVVCAAGNERSSVAYPANLGNTLAVGSEYPLGGIWHYSNTGPELDIVAPSGYGITSTWSIDRMGDKGDVPGNYGQFGGTSAAAPQVSGVAALILSINPNLTEEEVRCRITTTAKDLGSPGRDNTFGYGRLNANAAVSFQNLNLSDETIPGGINRFESNEIHTSDVTIAGGTITFQAKNQIHLGDNTTIMPGSTVSFEINPSFSCDFGILRSGGINNFNITEDHDNWDYTNLENNSKISIYPNPSSGYIHINTHKIKDVVKISIFNLHGISILNKEITGNVTIDISDQEKGVYYIKSVSGNYVETNKIILK</sequence>
<dbReference type="PROSITE" id="PS00138">
    <property type="entry name" value="SUBTILASE_SER"/>
    <property type="match status" value="1"/>
</dbReference>
<keyword evidence="2" id="KW-0378">Hydrolase</keyword>
<dbReference type="NCBIfam" id="TIGR04183">
    <property type="entry name" value="Por_Secre_tail"/>
    <property type="match status" value="1"/>
</dbReference>
<proteinExistence type="inferred from homology"/>
<reference evidence="7 8" key="1">
    <citation type="journal article" date="2018" name="Nat. Biotechnol.">
        <title>A standardized bacterial taxonomy based on genome phylogeny substantially revises the tree of life.</title>
        <authorList>
            <person name="Parks D.H."/>
            <person name="Chuvochina M."/>
            <person name="Waite D.W."/>
            <person name="Rinke C."/>
            <person name="Skarshewski A."/>
            <person name="Chaumeil P.A."/>
            <person name="Hugenholtz P."/>
        </authorList>
    </citation>
    <scope>NUCLEOTIDE SEQUENCE [LARGE SCALE GENOMIC DNA]</scope>
    <source>
        <strain evidence="7">UBA9667</strain>
    </source>
</reference>
<evidence type="ECO:0000256" key="1">
    <source>
        <dbReference type="ARBA" id="ARBA00022670"/>
    </source>
</evidence>
<dbReference type="Pfam" id="PF00082">
    <property type="entry name" value="Peptidase_S8"/>
    <property type="match status" value="1"/>
</dbReference>
<keyword evidence="1" id="KW-0645">Protease</keyword>
<dbReference type="GO" id="GO:0016485">
    <property type="term" value="P:protein processing"/>
    <property type="evidence" value="ECO:0007669"/>
    <property type="project" value="TreeGrafter"/>
</dbReference>
<dbReference type="InterPro" id="IPR026444">
    <property type="entry name" value="Secre_tail"/>
</dbReference>
<evidence type="ECO:0000256" key="3">
    <source>
        <dbReference type="ARBA" id="ARBA00022825"/>
    </source>
</evidence>
<dbReference type="PROSITE" id="PS51892">
    <property type="entry name" value="SUBTILASE"/>
    <property type="match status" value="1"/>
</dbReference>
<dbReference type="InterPro" id="IPR015500">
    <property type="entry name" value="Peptidase_S8_subtilisin-rel"/>
</dbReference>
<keyword evidence="3" id="KW-0720">Serine protease</keyword>
<dbReference type="PANTHER" id="PTHR42884:SF14">
    <property type="entry name" value="NEUROENDOCRINE CONVERTASE 1"/>
    <property type="match status" value="1"/>
</dbReference>
<dbReference type="GO" id="GO:0016020">
    <property type="term" value="C:membrane"/>
    <property type="evidence" value="ECO:0007669"/>
    <property type="project" value="TreeGrafter"/>
</dbReference>
<evidence type="ECO:0000313" key="7">
    <source>
        <dbReference type="EMBL" id="HCK23993.1"/>
    </source>
</evidence>
<evidence type="ECO:0008006" key="9">
    <source>
        <dbReference type="Google" id="ProtNLM"/>
    </source>
</evidence>
<feature type="domain" description="Secretion system C-terminal sorting" evidence="6">
    <location>
        <begin position="623"/>
        <end position="692"/>
    </location>
</feature>
<dbReference type="SUPFAM" id="SSF52743">
    <property type="entry name" value="Subtilisin-like"/>
    <property type="match status" value="1"/>
</dbReference>
<comment type="caution">
    <text evidence="7">The sequence shown here is derived from an EMBL/GenBank/DDBJ whole genome shotgun (WGS) entry which is preliminary data.</text>
</comment>